<dbReference type="EMBL" id="JBEZAM010000006">
    <property type="protein sequence ID" value="MEU7293045.1"/>
    <property type="molecule type" value="Genomic_DNA"/>
</dbReference>
<dbReference type="CDD" id="cd04301">
    <property type="entry name" value="NAT_SF"/>
    <property type="match status" value="1"/>
</dbReference>
<evidence type="ECO:0000259" key="1">
    <source>
        <dbReference type="PROSITE" id="PS51186"/>
    </source>
</evidence>
<organism evidence="2 3">
    <name type="scientific">Streptomyces exfoliatus</name>
    <name type="common">Streptomyces hydrogenans</name>
    <dbReference type="NCBI Taxonomy" id="1905"/>
    <lineage>
        <taxon>Bacteria</taxon>
        <taxon>Bacillati</taxon>
        <taxon>Actinomycetota</taxon>
        <taxon>Actinomycetes</taxon>
        <taxon>Kitasatosporales</taxon>
        <taxon>Streptomycetaceae</taxon>
        <taxon>Streptomyces</taxon>
    </lineage>
</organism>
<protein>
    <submittedName>
        <fullName evidence="2">GNAT family N-acetyltransferase</fullName>
    </submittedName>
</protein>
<accession>A0ABV3CS77</accession>
<proteinExistence type="predicted"/>
<dbReference type="Proteomes" id="UP001551210">
    <property type="component" value="Unassembled WGS sequence"/>
</dbReference>
<comment type="caution">
    <text evidence="2">The sequence shown here is derived from an EMBL/GenBank/DDBJ whole genome shotgun (WGS) entry which is preliminary data.</text>
</comment>
<dbReference type="SUPFAM" id="SSF55729">
    <property type="entry name" value="Acyl-CoA N-acyltransferases (Nat)"/>
    <property type="match status" value="1"/>
</dbReference>
<dbReference type="RefSeq" id="WP_359205454.1">
    <property type="nucleotide sequence ID" value="NZ_JBEZAM010000006.1"/>
</dbReference>
<sequence length="172" mass="19037">MNDSIPQKITTYLEMIDPADLNPAPAVPGLALRRLDTGSPLVRSVQARVGENYGWRAAARTEEQWEEHLAARPQRQYWLITFADEPAGVAYLQPGTGGDVEITAFGLLPAYLGKGLGGYALTLALCQAWATEPLDAPTARRVWLHTCTEDHPHALGNYQKRGMRPYRVDPQQ</sequence>
<dbReference type="PROSITE" id="PS51186">
    <property type="entry name" value="GNAT"/>
    <property type="match status" value="1"/>
</dbReference>
<keyword evidence="3" id="KW-1185">Reference proteome</keyword>
<dbReference type="InterPro" id="IPR016181">
    <property type="entry name" value="Acyl_CoA_acyltransferase"/>
</dbReference>
<dbReference type="Pfam" id="PF00583">
    <property type="entry name" value="Acetyltransf_1"/>
    <property type="match status" value="1"/>
</dbReference>
<gene>
    <name evidence="2" type="ORF">AB0A76_07545</name>
</gene>
<dbReference type="InterPro" id="IPR000182">
    <property type="entry name" value="GNAT_dom"/>
</dbReference>
<evidence type="ECO:0000313" key="2">
    <source>
        <dbReference type="EMBL" id="MEU7293045.1"/>
    </source>
</evidence>
<reference evidence="2 3" key="1">
    <citation type="submission" date="2024-06" db="EMBL/GenBank/DDBJ databases">
        <title>The Natural Products Discovery Center: Release of the First 8490 Sequenced Strains for Exploring Actinobacteria Biosynthetic Diversity.</title>
        <authorList>
            <person name="Kalkreuter E."/>
            <person name="Kautsar S.A."/>
            <person name="Yang D."/>
            <person name="Bader C.D."/>
            <person name="Teijaro C.N."/>
            <person name="Fluegel L."/>
            <person name="Davis C.M."/>
            <person name="Simpson J.R."/>
            <person name="Lauterbach L."/>
            <person name="Steele A.D."/>
            <person name="Gui C."/>
            <person name="Meng S."/>
            <person name="Li G."/>
            <person name="Viehrig K."/>
            <person name="Ye F."/>
            <person name="Su P."/>
            <person name="Kiefer A.F."/>
            <person name="Nichols A."/>
            <person name="Cepeda A.J."/>
            <person name="Yan W."/>
            <person name="Fan B."/>
            <person name="Jiang Y."/>
            <person name="Adhikari A."/>
            <person name="Zheng C.-J."/>
            <person name="Schuster L."/>
            <person name="Cowan T.M."/>
            <person name="Smanski M.J."/>
            <person name="Chevrette M.G."/>
            <person name="De Carvalho L.P.S."/>
            <person name="Shen B."/>
        </authorList>
    </citation>
    <scope>NUCLEOTIDE SEQUENCE [LARGE SCALE GENOMIC DNA]</scope>
    <source>
        <strain evidence="2 3">NPDC045705</strain>
    </source>
</reference>
<evidence type="ECO:0000313" key="3">
    <source>
        <dbReference type="Proteomes" id="UP001551210"/>
    </source>
</evidence>
<feature type="domain" description="N-acetyltransferase" evidence="1">
    <location>
        <begin position="40"/>
        <end position="172"/>
    </location>
</feature>
<dbReference type="Gene3D" id="3.40.630.30">
    <property type="match status" value="1"/>
</dbReference>
<name>A0ABV3CS77_STREX</name>